<evidence type="ECO:0000313" key="1">
    <source>
        <dbReference type="EMBL" id="QND43109.1"/>
    </source>
</evidence>
<dbReference type="Proteomes" id="UP000515518">
    <property type="component" value="Chromosome"/>
</dbReference>
<proteinExistence type="predicted"/>
<evidence type="ECO:0000313" key="2">
    <source>
        <dbReference type="Proteomes" id="UP000515518"/>
    </source>
</evidence>
<protein>
    <submittedName>
        <fullName evidence="1">Uncharacterized protein</fullName>
    </submittedName>
</protein>
<name>A0A7G6RLH7_RHILV</name>
<dbReference type="EMBL" id="CP050549">
    <property type="protein sequence ID" value="QND43109.1"/>
    <property type="molecule type" value="Genomic_DNA"/>
</dbReference>
<gene>
    <name evidence="1" type="ORF">HB770_23200</name>
</gene>
<accession>A0A7G6RLH7</accession>
<dbReference type="AlphaFoldDB" id="A0A7G6RLH7"/>
<sequence>MSDFGAVMTGTIVTEEGVAENYVAEEGVAENYVAVTGGITAAMETGRAPGARRVRFRHLLSHTHRASRTSR</sequence>
<reference evidence="2" key="1">
    <citation type="journal article" date="2020" name="Mol. Plant Microbe">
        <title>Rhizobial microsymbionts of the narrowly endemic Oxytropis species growing in Kamchatka are characterized by significant genetic diversity and possess a set of genes that are associated with T3SS and T6SS secretion systems and can affect the development of symbiosis.</title>
        <authorList>
            <person name="Safronova V."/>
            <person name="Guro P."/>
            <person name="Sazanova A."/>
            <person name="Kuznetsova I."/>
            <person name="Belimov A."/>
            <person name="Yakubov V."/>
            <person name="Chirak E."/>
            <person name="Afonin A."/>
            <person name="Gogolev Y."/>
            <person name="Andronov E."/>
            <person name="Tikhonovich I."/>
        </authorList>
    </citation>
    <scope>NUCLEOTIDE SEQUENCE [LARGE SCALE GENOMIC DNA]</scope>
    <source>
        <strain evidence="2">RCAM0610</strain>
    </source>
</reference>
<organism evidence="1 2">
    <name type="scientific">Rhizobium leguminosarum bv. viciae</name>
    <dbReference type="NCBI Taxonomy" id="387"/>
    <lineage>
        <taxon>Bacteria</taxon>
        <taxon>Pseudomonadati</taxon>
        <taxon>Pseudomonadota</taxon>
        <taxon>Alphaproteobacteria</taxon>
        <taxon>Hyphomicrobiales</taxon>
        <taxon>Rhizobiaceae</taxon>
        <taxon>Rhizobium/Agrobacterium group</taxon>
        <taxon>Rhizobium</taxon>
    </lineage>
</organism>